<dbReference type="InterPro" id="IPR000725">
    <property type="entry name" value="Olfact_rcpt"/>
</dbReference>
<dbReference type="GO" id="GO:0004930">
    <property type="term" value="F:G protein-coupled receptor activity"/>
    <property type="evidence" value="ECO:0007669"/>
    <property type="project" value="UniProtKB-KW"/>
</dbReference>
<reference evidence="12" key="2">
    <citation type="submission" date="2025-09" db="UniProtKB">
        <authorList>
            <consortium name="Ensembl"/>
        </authorList>
    </citation>
    <scope>IDENTIFICATION</scope>
</reference>
<dbReference type="AlphaFoldDB" id="A0A8C3SA44"/>
<dbReference type="InterPro" id="IPR017452">
    <property type="entry name" value="GPCR_Rhodpsn_7TM"/>
</dbReference>
<keyword evidence="7 10" id="KW-0472">Membrane</keyword>
<dbReference type="PROSITE" id="PS00237">
    <property type="entry name" value="G_PROTEIN_RECEP_F1_1"/>
    <property type="match status" value="1"/>
</dbReference>
<evidence type="ECO:0000313" key="12">
    <source>
        <dbReference type="Ensembl" id="ENSCSRP00000010631.1"/>
    </source>
</evidence>
<protein>
    <recommendedName>
        <fullName evidence="10">Olfactory receptor</fullName>
    </recommendedName>
</protein>
<dbReference type="FunFam" id="1.20.1070.10:FF:000001">
    <property type="entry name" value="Olfactory receptor"/>
    <property type="match status" value="1"/>
</dbReference>
<dbReference type="SUPFAM" id="SSF81321">
    <property type="entry name" value="Family A G protein-coupled receptor-like"/>
    <property type="match status" value="1"/>
</dbReference>
<evidence type="ECO:0000256" key="4">
    <source>
        <dbReference type="ARBA" id="ARBA00022692"/>
    </source>
</evidence>
<accession>A0A8C3SA44</accession>
<dbReference type="InterPro" id="IPR000276">
    <property type="entry name" value="GPCR_Rhodpsn"/>
</dbReference>
<keyword evidence="9" id="KW-0297">G-protein coupled receptor</keyword>
<dbReference type="CDD" id="cd15914">
    <property type="entry name" value="7tmA_OR6N-like"/>
    <property type="match status" value="1"/>
</dbReference>
<proteinExistence type="inferred from homology"/>
<evidence type="ECO:0000313" key="13">
    <source>
        <dbReference type="Proteomes" id="UP000694403"/>
    </source>
</evidence>
<name>A0A8C3SA44_CHESE</name>
<evidence type="ECO:0000256" key="7">
    <source>
        <dbReference type="ARBA" id="ARBA00023136"/>
    </source>
</evidence>
<evidence type="ECO:0000256" key="9">
    <source>
        <dbReference type="RuleBase" id="RU000688"/>
    </source>
</evidence>
<dbReference type="PRINTS" id="PR00245">
    <property type="entry name" value="OLFACTORYR"/>
</dbReference>
<evidence type="ECO:0000256" key="2">
    <source>
        <dbReference type="ARBA" id="ARBA00022475"/>
    </source>
</evidence>
<evidence type="ECO:0000259" key="11">
    <source>
        <dbReference type="PROSITE" id="PS50262"/>
    </source>
</evidence>
<dbReference type="Pfam" id="PF13853">
    <property type="entry name" value="7tm_4"/>
    <property type="match status" value="1"/>
</dbReference>
<dbReference type="PRINTS" id="PR00237">
    <property type="entry name" value="GPCRRHODOPSN"/>
</dbReference>
<keyword evidence="4 9" id="KW-0812">Transmembrane</keyword>
<keyword evidence="9" id="KW-0675">Receptor</keyword>
<evidence type="ECO:0000256" key="5">
    <source>
        <dbReference type="ARBA" id="ARBA00022725"/>
    </source>
</evidence>
<comment type="similarity">
    <text evidence="9">Belongs to the G-protein coupled receptor 1 family.</text>
</comment>
<dbReference type="Gene3D" id="1.20.1070.10">
    <property type="entry name" value="Rhodopsin 7-helix transmembrane proteins"/>
    <property type="match status" value="1"/>
</dbReference>
<feature type="domain" description="G-protein coupled receptors family 1 profile" evidence="11">
    <location>
        <begin position="41"/>
        <end position="290"/>
    </location>
</feature>
<evidence type="ECO:0000256" key="6">
    <source>
        <dbReference type="ARBA" id="ARBA00022989"/>
    </source>
</evidence>
<feature type="transmembrane region" description="Helical" evidence="10">
    <location>
        <begin position="237"/>
        <end position="260"/>
    </location>
</feature>
<comment type="subcellular location">
    <subcellularLocation>
        <location evidence="1 10">Cell membrane</location>
        <topology evidence="1 10">Multi-pass membrane protein</topology>
    </subcellularLocation>
</comment>
<feature type="transmembrane region" description="Helical" evidence="10">
    <location>
        <begin position="102"/>
        <end position="120"/>
    </location>
</feature>
<feature type="transmembrane region" description="Helical" evidence="10">
    <location>
        <begin position="141"/>
        <end position="158"/>
    </location>
</feature>
<dbReference type="GO" id="GO:0005886">
    <property type="term" value="C:plasma membrane"/>
    <property type="evidence" value="ECO:0007669"/>
    <property type="project" value="UniProtKB-SubCell"/>
</dbReference>
<keyword evidence="6 10" id="KW-1133">Transmembrane helix</keyword>
<evidence type="ECO:0000256" key="8">
    <source>
        <dbReference type="ARBA" id="ARBA00023224"/>
    </source>
</evidence>
<feature type="transmembrane region" description="Helical" evidence="10">
    <location>
        <begin position="23"/>
        <end position="48"/>
    </location>
</feature>
<feature type="transmembrane region" description="Helical" evidence="10">
    <location>
        <begin position="272"/>
        <end position="292"/>
    </location>
</feature>
<evidence type="ECO:0000256" key="3">
    <source>
        <dbReference type="ARBA" id="ARBA00022606"/>
    </source>
</evidence>
<dbReference type="PANTHER" id="PTHR26453">
    <property type="entry name" value="OLFACTORY RECEPTOR"/>
    <property type="match status" value="1"/>
</dbReference>
<dbReference type="Ensembl" id="ENSCSRT00000011021.1">
    <property type="protein sequence ID" value="ENSCSRP00000010631.1"/>
    <property type="gene ID" value="ENSCSRG00000007958.1"/>
</dbReference>
<dbReference type="GO" id="GO:0004984">
    <property type="term" value="F:olfactory receptor activity"/>
    <property type="evidence" value="ECO:0007669"/>
    <property type="project" value="InterPro"/>
</dbReference>
<reference evidence="12" key="1">
    <citation type="submission" date="2025-08" db="UniProtKB">
        <authorList>
            <consortium name="Ensembl"/>
        </authorList>
    </citation>
    <scope>IDENTIFICATION</scope>
</reference>
<organism evidence="12 13">
    <name type="scientific">Chelydra serpentina</name>
    <name type="common">Snapping turtle</name>
    <name type="synonym">Testudo serpentina</name>
    <dbReference type="NCBI Taxonomy" id="8475"/>
    <lineage>
        <taxon>Eukaryota</taxon>
        <taxon>Metazoa</taxon>
        <taxon>Chordata</taxon>
        <taxon>Craniata</taxon>
        <taxon>Vertebrata</taxon>
        <taxon>Euteleostomi</taxon>
        <taxon>Archelosauria</taxon>
        <taxon>Testudinata</taxon>
        <taxon>Testudines</taxon>
        <taxon>Cryptodira</taxon>
        <taxon>Durocryptodira</taxon>
        <taxon>Americhelydia</taxon>
        <taxon>Chelydroidea</taxon>
        <taxon>Chelydridae</taxon>
        <taxon>Chelydra</taxon>
    </lineage>
</organism>
<keyword evidence="2 10" id="KW-1003">Cell membrane</keyword>
<sequence length="335" mass="37456">MEASNETWEVEFFLVGFPDLERFHLLLFSLLLFTYLLILGGNAGILMLIRANPHLHVPMYYFVAILSFLEVWYTTVTIPKMLANLLDSRKPISYRGCLLQVYFFHALGITEACLLTAMAYDRYLAICKPLHYPSAMTPKSCLWLAAGCWACGFTWPVPEIILLSTLPLCGARRIEHLFCDFPSLLRLACADVSTSSTTDFTLHAFVILGPTALILFSYVKILSVVIKIRGSAGRRKAFSTCASHLTVVLAFFGTTGFMYIRPAQSRPSYHDRVVAVIYAVLTPLFNPLIYSLRNKEIQEAIGNLMKPQWVSPCKRSREGLPIANALPPISSVTSG</sequence>
<keyword evidence="5 10" id="KW-0552">Olfaction</keyword>
<keyword evidence="8 9" id="KW-0807">Transducer</keyword>
<evidence type="ECO:0000256" key="1">
    <source>
        <dbReference type="ARBA" id="ARBA00004651"/>
    </source>
</evidence>
<keyword evidence="13" id="KW-1185">Reference proteome</keyword>
<keyword evidence="3 10" id="KW-0716">Sensory transduction</keyword>
<dbReference type="PROSITE" id="PS50262">
    <property type="entry name" value="G_PROTEIN_RECEP_F1_2"/>
    <property type="match status" value="1"/>
</dbReference>
<evidence type="ECO:0000256" key="10">
    <source>
        <dbReference type="RuleBase" id="RU363047"/>
    </source>
</evidence>
<feature type="transmembrane region" description="Helical" evidence="10">
    <location>
        <begin position="60"/>
        <end position="82"/>
    </location>
</feature>
<dbReference type="Proteomes" id="UP000694403">
    <property type="component" value="Unplaced"/>
</dbReference>
<feature type="transmembrane region" description="Helical" evidence="10">
    <location>
        <begin position="202"/>
        <end position="225"/>
    </location>
</feature>